<evidence type="ECO:0000256" key="1">
    <source>
        <dbReference type="SAM" id="MobiDB-lite"/>
    </source>
</evidence>
<protein>
    <recommendedName>
        <fullName evidence="4">SPOR domain-containing protein</fullName>
    </recommendedName>
</protein>
<reference evidence="2 3" key="1">
    <citation type="submission" date="2024-09" db="EMBL/GenBank/DDBJ databases">
        <authorList>
            <person name="Sun Q."/>
            <person name="Mori K."/>
        </authorList>
    </citation>
    <scope>NUCLEOTIDE SEQUENCE [LARGE SCALE GENOMIC DNA]</scope>
    <source>
        <strain evidence="2 3">TBRC 3947</strain>
    </source>
</reference>
<keyword evidence="3" id="KW-1185">Reference proteome</keyword>
<evidence type="ECO:0008006" key="4">
    <source>
        <dbReference type="Google" id="ProtNLM"/>
    </source>
</evidence>
<dbReference type="Proteomes" id="UP001589867">
    <property type="component" value="Unassembled WGS sequence"/>
</dbReference>
<feature type="region of interest" description="Disordered" evidence="1">
    <location>
        <begin position="43"/>
        <end position="67"/>
    </location>
</feature>
<evidence type="ECO:0000313" key="3">
    <source>
        <dbReference type="Proteomes" id="UP001589867"/>
    </source>
</evidence>
<proteinExistence type="predicted"/>
<dbReference type="RefSeq" id="WP_377260355.1">
    <property type="nucleotide sequence ID" value="NZ_JBHLUH010000079.1"/>
</dbReference>
<evidence type="ECO:0000313" key="2">
    <source>
        <dbReference type="EMBL" id="MFC0533130.1"/>
    </source>
</evidence>
<dbReference type="EMBL" id="JBHLUH010000079">
    <property type="protein sequence ID" value="MFC0533130.1"/>
    <property type="molecule type" value="Genomic_DNA"/>
</dbReference>
<accession>A0ABV6MEJ0</accession>
<comment type="caution">
    <text evidence="2">The sequence shown here is derived from an EMBL/GenBank/DDBJ whole genome shotgun (WGS) entry which is preliminary data.</text>
</comment>
<name>A0ABV6MEJ0_9ACTN</name>
<gene>
    <name evidence="2" type="ORF">ACFFIA_36540</name>
</gene>
<organism evidence="2 3">
    <name type="scientific">Phytohabitans kaempferiae</name>
    <dbReference type="NCBI Taxonomy" id="1620943"/>
    <lineage>
        <taxon>Bacteria</taxon>
        <taxon>Bacillati</taxon>
        <taxon>Actinomycetota</taxon>
        <taxon>Actinomycetes</taxon>
        <taxon>Micromonosporales</taxon>
        <taxon>Micromonosporaceae</taxon>
    </lineage>
</organism>
<sequence>MTNSGSGAQYYWCVRHHRVEDNSDSCPAEYKLGPYASVQEAERALEQVRERNEKWDEEDARWSGKDK</sequence>